<dbReference type="InterPro" id="IPR004422">
    <property type="entry name" value="RFAP_synthase"/>
</dbReference>
<dbReference type="Pfam" id="PF00288">
    <property type="entry name" value="GHMP_kinases_N"/>
    <property type="match status" value="1"/>
</dbReference>
<dbReference type="RefSeq" id="WP_013099790.1">
    <property type="nucleotide sequence ID" value="NC_014122.1"/>
</dbReference>
<dbReference type="PANTHER" id="PTHR20861:SF6">
    <property type="entry name" value="BETA-RIBOFURANOSYLPHENOL 5'-PHOSPHATE SYNTHASE"/>
    <property type="match status" value="1"/>
</dbReference>
<comment type="subunit">
    <text evidence="2">Homodimer.</text>
</comment>
<accession>D5VR41</accession>
<dbReference type="InterPro" id="IPR006204">
    <property type="entry name" value="GHMP_kinase_N_dom"/>
</dbReference>
<name>D5VR41_METIM</name>
<dbReference type="InterPro" id="IPR020568">
    <property type="entry name" value="Ribosomal_Su5_D2-typ_SF"/>
</dbReference>
<comment type="pathway">
    <text evidence="2">Cofactor biosynthesis; 5,6,7,8-tetrahydromethanopterin biosynthesis.</text>
</comment>
<dbReference type="OrthoDB" id="85156at2157"/>
<dbReference type="UniPathway" id="UPA00065"/>
<dbReference type="KEGG" id="mif:Metin_0374"/>
<sequence length="314" mass="34667">MKIISPSRIHMGLIDLNGSIGRVDGGVGLALEKPSLEIEGKEDEDIVIECDNENIKRRAYKVASTILNHIGERGVYLKINSYFPQHSGLGSGTQIALSVGALIAKIYGRELDPYEIAKLTGRGGTSGIGIGAFKYGGFLIDGGHSFKEKGSFKPSSASLGVKPAPIIFRHDFPWDLILIIPEGKHVHGQKEVDIFKKYCPIPLEEVRELCHLILMKLMPSIVEKNFEDFGEVINRMQFLGFKRVELELQSEVVKDLIINLQSVAYSGLSSFGPTVYAFGDKKEIVSIAKEILDKFQISGKIIETRANNEGYKIC</sequence>
<dbReference type="EC" id="2.4.2.54" evidence="2"/>
<organism evidence="4 5">
    <name type="scientific">Methanocaldococcus infernus (strain DSM 11812 / JCM 15783 / ME)</name>
    <dbReference type="NCBI Taxonomy" id="573063"/>
    <lineage>
        <taxon>Archaea</taxon>
        <taxon>Methanobacteriati</taxon>
        <taxon>Methanobacteriota</taxon>
        <taxon>Methanomada group</taxon>
        <taxon>Methanococci</taxon>
        <taxon>Methanococcales</taxon>
        <taxon>Methanocaldococcaceae</taxon>
        <taxon>Methanocaldococcus</taxon>
    </lineage>
</organism>
<reference evidence="4" key="1">
    <citation type="submission" date="2010-04" db="EMBL/GenBank/DDBJ databases">
        <title>Complete sequence of Methanocaldococcus infernus ME.</title>
        <authorList>
            <consortium name="US DOE Joint Genome Institute"/>
            <person name="Lucas S."/>
            <person name="Copeland A."/>
            <person name="Lapidus A."/>
            <person name="Cheng J.-F."/>
            <person name="Bruce D."/>
            <person name="Goodwin L."/>
            <person name="Pitluck S."/>
            <person name="Munk A.C."/>
            <person name="Detter J.C."/>
            <person name="Han C."/>
            <person name="Tapia R."/>
            <person name="Land M."/>
            <person name="Hauser L."/>
            <person name="Kyrpides N."/>
            <person name="Mikhailova N."/>
            <person name="Sieprawska-Lupa M."/>
            <person name="Whitman W.B."/>
            <person name="Woyke T."/>
        </authorList>
    </citation>
    <scope>NUCLEOTIDE SEQUENCE [LARGE SCALE GENOMIC DNA]</scope>
    <source>
        <strain evidence="4">ME</strain>
    </source>
</reference>
<proteinExistence type="inferred from homology"/>
<comment type="similarity">
    <text evidence="2">Belongs to the beta-RFA-P synthase family.</text>
</comment>
<keyword evidence="1 2" id="KW-0808">Transferase</keyword>
<dbReference type="HOGENOM" id="CLU_061764_0_0_2"/>
<feature type="domain" description="GHMP kinase N-terminal" evidence="3">
    <location>
        <begin position="59"/>
        <end position="137"/>
    </location>
</feature>
<dbReference type="InterPro" id="IPR014721">
    <property type="entry name" value="Ribsml_uS5_D2-typ_fold_subgr"/>
</dbReference>
<dbReference type="GO" id="GO:0005524">
    <property type="term" value="F:ATP binding"/>
    <property type="evidence" value="ECO:0007669"/>
    <property type="project" value="UniProtKB-UniRule"/>
</dbReference>
<evidence type="ECO:0000256" key="2">
    <source>
        <dbReference type="PIRNR" id="PIRNR004884"/>
    </source>
</evidence>
<dbReference type="InterPro" id="IPR053442">
    <property type="entry name" value="Beta-RFA-P_synthase"/>
</dbReference>
<dbReference type="STRING" id="573063.Metin_0374"/>
<comment type="catalytic activity">
    <reaction evidence="2">
        <text>5-phospho-alpha-D-ribose 1-diphosphate + 4-hydroxybenzoate + H(+) = 4-(beta-D-ribofuranosyl)phenol 5'-phosphate + CO2 + diphosphate</text>
        <dbReference type="Rhea" id="RHEA:48556"/>
        <dbReference type="ChEBI" id="CHEBI:15378"/>
        <dbReference type="ChEBI" id="CHEBI:16526"/>
        <dbReference type="ChEBI" id="CHEBI:17879"/>
        <dbReference type="ChEBI" id="CHEBI:33019"/>
        <dbReference type="ChEBI" id="CHEBI:58017"/>
        <dbReference type="ChEBI" id="CHEBI:82767"/>
        <dbReference type="EC" id="2.4.2.54"/>
    </reaction>
</comment>
<evidence type="ECO:0000256" key="1">
    <source>
        <dbReference type="ARBA" id="ARBA00022679"/>
    </source>
</evidence>
<dbReference type="GO" id="GO:0043793">
    <property type="term" value="F:beta-ribofuranosylaminobenzene 5'-phosphate synthase activity"/>
    <property type="evidence" value="ECO:0007669"/>
    <property type="project" value="UniProtKB-EC"/>
</dbReference>
<dbReference type="AlphaFoldDB" id="D5VR41"/>
<gene>
    <name evidence="4" type="ordered locus">Metin_0374</name>
</gene>
<dbReference type="Proteomes" id="UP000002061">
    <property type="component" value="Chromosome"/>
</dbReference>
<evidence type="ECO:0000313" key="5">
    <source>
        <dbReference type="Proteomes" id="UP000002061"/>
    </source>
</evidence>
<protein>
    <recommendedName>
        <fullName evidence="2">Beta-ribofuranosylaminobenzene 5'-phosphate synthase</fullName>
        <shortName evidence="2">Beta-RFA-P synthase</shortName>
        <ecNumber evidence="2">2.4.2.54</ecNumber>
    </recommendedName>
</protein>
<dbReference type="EMBL" id="CP002009">
    <property type="protein sequence ID" value="ADG13044.1"/>
    <property type="molecule type" value="Genomic_DNA"/>
</dbReference>
<keyword evidence="5" id="KW-1185">Reference proteome</keyword>
<dbReference type="Gene3D" id="3.30.230.10">
    <property type="match status" value="1"/>
</dbReference>
<dbReference type="GeneID" id="9131378"/>
<keyword evidence="2" id="KW-0328">Glycosyltransferase</keyword>
<dbReference type="eggNOG" id="arCOG01026">
    <property type="taxonomic scope" value="Archaea"/>
</dbReference>
<dbReference type="NCBIfam" id="TIGR00144">
    <property type="entry name" value="beta_RFAP_syn"/>
    <property type="match status" value="1"/>
</dbReference>
<dbReference type="NCBIfam" id="NF040726">
    <property type="entry name" value="BetaRFA-P_synth"/>
    <property type="match status" value="1"/>
</dbReference>
<dbReference type="PIRSF" id="PIRSF004884">
    <property type="entry name" value="Sugar_kin_arch"/>
    <property type="match status" value="1"/>
</dbReference>
<dbReference type="PANTHER" id="PTHR20861">
    <property type="entry name" value="HOMOSERINE/4-DIPHOSPHOCYTIDYL-2-C-METHYL-D-ERYTHRITOL KINASE"/>
    <property type="match status" value="1"/>
</dbReference>
<evidence type="ECO:0000313" key="4">
    <source>
        <dbReference type="EMBL" id="ADG13044.1"/>
    </source>
</evidence>
<evidence type="ECO:0000259" key="3">
    <source>
        <dbReference type="Pfam" id="PF00288"/>
    </source>
</evidence>
<dbReference type="SUPFAM" id="SSF54211">
    <property type="entry name" value="Ribosomal protein S5 domain 2-like"/>
    <property type="match status" value="1"/>
</dbReference>
<comment type="function">
    <text evidence="2">Catalyzes the condensation of 4-aminobenzoate (pABA) with 5-phospho-alpha-D-ribose 1-diphosphate (PRPP) to produce beta-ribofuranosylaminobenzene 5'-phosphate (beta-RFA-P).</text>
</comment>